<reference evidence="2 3" key="1">
    <citation type="journal article" date="2016" name="Environ. Microbiol.">
        <title>Genomic resolution of a cold subsurface aquifer community provides metabolic insights for novel microbes adapted to high CO concentrations.</title>
        <authorList>
            <person name="Probst A.J."/>
            <person name="Castelle C.J."/>
            <person name="Singh A."/>
            <person name="Brown C.T."/>
            <person name="Anantharaman K."/>
            <person name="Sharon I."/>
            <person name="Hug L.A."/>
            <person name="Burstein D."/>
            <person name="Emerson J.B."/>
            <person name="Thomas B.C."/>
            <person name="Banfield J.F."/>
        </authorList>
    </citation>
    <scope>NUCLEOTIDE SEQUENCE [LARGE SCALE GENOMIC DNA]</scope>
    <source>
        <strain evidence="2">CG2_30_35_20</strain>
    </source>
</reference>
<dbReference type="Gene3D" id="3.30.420.10">
    <property type="entry name" value="Ribonuclease H-like superfamily/Ribonuclease H"/>
    <property type="match status" value="1"/>
</dbReference>
<protein>
    <recommendedName>
        <fullName evidence="1">Integrase catalytic domain-containing protein</fullName>
    </recommendedName>
</protein>
<dbReference type="InterPro" id="IPR036397">
    <property type="entry name" value="RNaseH_sf"/>
</dbReference>
<evidence type="ECO:0000313" key="2">
    <source>
        <dbReference type="EMBL" id="OIP86812.1"/>
    </source>
</evidence>
<dbReference type="GO" id="GO:0015074">
    <property type="term" value="P:DNA integration"/>
    <property type="evidence" value="ECO:0007669"/>
    <property type="project" value="InterPro"/>
</dbReference>
<dbReference type="GO" id="GO:0003676">
    <property type="term" value="F:nucleic acid binding"/>
    <property type="evidence" value="ECO:0007669"/>
    <property type="project" value="InterPro"/>
</dbReference>
<comment type="caution">
    <text evidence="2">The sequence shown here is derived from an EMBL/GenBank/DDBJ whole genome shotgun (WGS) entry which is preliminary data.</text>
</comment>
<dbReference type="Pfam" id="PF13683">
    <property type="entry name" value="rve_3"/>
    <property type="match status" value="1"/>
</dbReference>
<proteinExistence type="predicted"/>
<dbReference type="InterPro" id="IPR001584">
    <property type="entry name" value="Integrase_cat-core"/>
</dbReference>
<feature type="domain" description="Integrase catalytic" evidence="1">
    <location>
        <begin position="149"/>
        <end position="339"/>
    </location>
</feature>
<dbReference type="Proteomes" id="UP000182344">
    <property type="component" value="Unassembled WGS sequence"/>
</dbReference>
<evidence type="ECO:0000259" key="1">
    <source>
        <dbReference type="PROSITE" id="PS50994"/>
    </source>
</evidence>
<dbReference type="PROSITE" id="PS50994">
    <property type="entry name" value="INTEGRASE"/>
    <property type="match status" value="1"/>
</dbReference>
<sequence length="339" mass="40321">MLDISLINLVYNLSTNMRLNTEDLTLQRNYLQKYQFLVSEYEQIKKKVHPKFKKVKDFYLYHHTCAQSFLKYYSRFKQSGESVDLMPQKRGPKYRTRRPLPFIEEKVKKVRELGNNRYEIVDILKPTLKTYTPSPSGVYNIIKRLGLNRLNPPMKKNRRVIIKEKAGDMAHIDCHHLSQSIIKNENNKLYLVCVIDDYSRIAWAELITDITSLTVMFATLKCFNYISSQYQIKFSEVLTDNGPEFGKKGSQQKDQHPFERMLKEMNIKHRYTRPYRPQTNGKVERLWRTIEDDMLRDTYYNSVEELKQELVNYLVYYNDYRPHQSLGGRPPKSQISSTN</sequence>
<organism evidence="2 3">
    <name type="scientific">Candidatus Shapirobacteria bacterium CG2_30_35_20</name>
    <dbReference type="NCBI Taxonomy" id="1805376"/>
    <lineage>
        <taxon>Bacteria</taxon>
        <taxon>Candidatus Shapironibacteriota</taxon>
    </lineage>
</organism>
<dbReference type="PANTHER" id="PTHR35004:SF7">
    <property type="entry name" value="INTEGRASE PROTEIN"/>
    <property type="match status" value="1"/>
</dbReference>
<name>A0A1J5HPZ3_9BACT</name>
<dbReference type="InterPro" id="IPR012337">
    <property type="entry name" value="RNaseH-like_sf"/>
</dbReference>
<dbReference type="STRING" id="1805376.AUK05_02720"/>
<dbReference type="SUPFAM" id="SSF53098">
    <property type="entry name" value="Ribonuclease H-like"/>
    <property type="match status" value="1"/>
</dbReference>
<gene>
    <name evidence="2" type="ORF">AUK05_02720</name>
</gene>
<dbReference type="AlphaFoldDB" id="A0A1J5HPZ3"/>
<accession>A0A1J5HPZ3</accession>
<dbReference type="PANTHER" id="PTHR35004">
    <property type="entry name" value="TRANSPOSASE RV3428C-RELATED"/>
    <property type="match status" value="1"/>
</dbReference>
<evidence type="ECO:0000313" key="3">
    <source>
        <dbReference type="Proteomes" id="UP000182344"/>
    </source>
</evidence>
<dbReference type="EMBL" id="MNZO01000040">
    <property type="protein sequence ID" value="OIP86812.1"/>
    <property type="molecule type" value="Genomic_DNA"/>
</dbReference>